<proteinExistence type="predicted"/>
<name>A0A418YF71_9GAMM</name>
<keyword evidence="3" id="KW-1185">Reference proteome</keyword>
<dbReference type="AlphaFoldDB" id="A0A418YF71"/>
<reference evidence="2 3" key="2">
    <citation type="submission" date="2019-01" db="EMBL/GenBank/DDBJ databases">
        <title>Motilimonas pumilus sp. nov., isolated from the gut of sea cucumber (Apostichopus japonicus).</title>
        <authorList>
            <person name="Wang F.-Q."/>
            <person name="Ren L.-H."/>
            <person name="Lin Y.-W."/>
            <person name="Sun G.-H."/>
            <person name="Du Z.-J."/>
            <person name="Zhao J.-X."/>
            <person name="Liu X.-J."/>
            <person name="Liu L.-J."/>
        </authorList>
    </citation>
    <scope>NUCLEOTIDE SEQUENCE [LARGE SCALE GENOMIC DNA]</scope>
    <source>
        <strain evidence="2 3">PLHSC7-2</strain>
    </source>
</reference>
<keyword evidence="1" id="KW-1133">Transmembrane helix</keyword>
<protein>
    <submittedName>
        <fullName evidence="2">Uncharacterized protein</fullName>
    </submittedName>
</protein>
<sequence length="71" mass="7713">MKYKVEMIFAFILAGFNGLLGGLGYGFFLLTQTSGAVSDIPVYKVLLVAIAIAIITYCVSFYKLIKLAKQG</sequence>
<feature type="transmembrane region" description="Helical" evidence="1">
    <location>
        <begin position="7"/>
        <end position="30"/>
    </location>
</feature>
<dbReference type="RefSeq" id="WP_119910501.1">
    <property type="nucleotide sequence ID" value="NZ_QZCH01000010.1"/>
</dbReference>
<keyword evidence="1" id="KW-0472">Membrane</keyword>
<gene>
    <name evidence="2" type="ORF">D1Z90_09395</name>
</gene>
<dbReference type="Proteomes" id="UP000283255">
    <property type="component" value="Unassembled WGS sequence"/>
</dbReference>
<feature type="transmembrane region" description="Helical" evidence="1">
    <location>
        <begin position="42"/>
        <end position="65"/>
    </location>
</feature>
<evidence type="ECO:0000256" key="1">
    <source>
        <dbReference type="SAM" id="Phobius"/>
    </source>
</evidence>
<dbReference type="EMBL" id="QZCH01000010">
    <property type="protein sequence ID" value="RJG47918.1"/>
    <property type="molecule type" value="Genomic_DNA"/>
</dbReference>
<evidence type="ECO:0000313" key="2">
    <source>
        <dbReference type="EMBL" id="RJG47918.1"/>
    </source>
</evidence>
<accession>A0A418YF71</accession>
<organism evidence="2 3">
    <name type="scientific">Motilimonas pumila</name>
    <dbReference type="NCBI Taxonomy" id="2303987"/>
    <lineage>
        <taxon>Bacteria</taxon>
        <taxon>Pseudomonadati</taxon>
        <taxon>Pseudomonadota</taxon>
        <taxon>Gammaproteobacteria</taxon>
        <taxon>Alteromonadales</taxon>
        <taxon>Alteromonadales genera incertae sedis</taxon>
        <taxon>Motilimonas</taxon>
    </lineage>
</organism>
<reference evidence="2 3" key="1">
    <citation type="submission" date="2018-09" db="EMBL/GenBank/DDBJ databases">
        <authorList>
            <person name="Wang F."/>
        </authorList>
    </citation>
    <scope>NUCLEOTIDE SEQUENCE [LARGE SCALE GENOMIC DNA]</scope>
    <source>
        <strain evidence="2 3">PLHSC7-2</strain>
    </source>
</reference>
<keyword evidence="1" id="KW-0812">Transmembrane</keyword>
<comment type="caution">
    <text evidence="2">The sequence shown here is derived from an EMBL/GenBank/DDBJ whole genome shotgun (WGS) entry which is preliminary data.</text>
</comment>
<evidence type="ECO:0000313" key="3">
    <source>
        <dbReference type="Proteomes" id="UP000283255"/>
    </source>
</evidence>